<keyword evidence="4" id="KW-1185">Reference proteome</keyword>
<protein>
    <recommendedName>
        <fullName evidence="5">MYXO-CTERM domain-containing protein</fullName>
    </recommendedName>
</protein>
<gene>
    <name evidence="3" type="ORF">ACFQGB_11740</name>
</gene>
<feature type="region of interest" description="Disordered" evidence="1">
    <location>
        <begin position="174"/>
        <end position="212"/>
    </location>
</feature>
<keyword evidence="2" id="KW-0472">Membrane</keyword>
<feature type="transmembrane region" description="Helical" evidence="2">
    <location>
        <begin position="148"/>
        <end position="169"/>
    </location>
</feature>
<accession>A0ABD5VDU5</accession>
<dbReference type="RefSeq" id="WP_336350493.1">
    <property type="nucleotide sequence ID" value="NZ_JAZAQL010000002.1"/>
</dbReference>
<evidence type="ECO:0000256" key="2">
    <source>
        <dbReference type="SAM" id="Phobius"/>
    </source>
</evidence>
<evidence type="ECO:0000313" key="4">
    <source>
        <dbReference type="Proteomes" id="UP001596395"/>
    </source>
</evidence>
<comment type="caution">
    <text evidence="3">The sequence shown here is derived from an EMBL/GenBank/DDBJ whole genome shotgun (WGS) entry which is preliminary data.</text>
</comment>
<name>A0ABD5VDU5_9EURY</name>
<feature type="compositionally biased region" description="Acidic residues" evidence="1">
    <location>
        <begin position="97"/>
        <end position="108"/>
    </location>
</feature>
<reference evidence="3 4" key="1">
    <citation type="journal article" date="2019" name="Int. J. Syst. Evol. Microbiol.">
        <title>The Global Catalogue of Microorganisms (GCM) 10K type strain sequencing project: providing services to taxonomists for standard genome sequencing and annotation.</title>
        <authorList>
            <consortium name="The Broad Institute Genomics Platform"/>
            <consortium name="The Broad Institute Genome Sequencing Center for Infectious Disease"/>
            <person name="Wu L."/>
            <person name="Ma J."/>
        </authorList>
    </citation>
    <scope>NUCLEOTIDE SEQUENCE [LARGE SCALE GENOMIC DNA]</scope>
    <source>
        <strain evidence="3 4">GX26</strain>
    </source>
</reference>
<sequence>MTDYYCPVEGCKFGESDEKTLQQVRSHINSMGDGDHRWSDLKGVVEGQGDAGNDAATSDDQPDDQPEGADGEGEATNDDTPEDTPVEGGEEGATSGDDQEMPTDEEIDQQWNGGKGADDGRDDTGGDTSQDTPSDGGPTGGTGGGIPVPISTTTLLVAGILVAVALFWVMRRRSNQPEISETGTEPAESGSTDDDQTTSDTMSRQSGGGLSG</sequence>
<proteinExistence type="predicted"/>
<keyword evidence="2" id="KW-1133">Transmembrane helix</keyword>
<evidence type="ECO:0000256" key="1">
    <source>
        <dbReference type="SAM" id="MobiDB-lite"/>
    </source>
</evidence>
<feature type="region of interest" description="Disordered" evidence="1">
    <location>
        <begin position="29"/>
        <end position="146"/>
    </location>
</feature>
<dbReference type="AlphaFoldDB" id="A0ABD5VDU5"/>
<dbReference type="EMBL" id="JBHSXN010000002">
    <property type="protein sequence ID" value="MFC6953535.1"/>
    <property type="molecule type" value="Genomic_DNA"/>
</dbReference>
<feature type="compositionally biased region" description="Low complexity" evidence="1">
    <location>
        <begin position="126"/>
        <end position="136"/>
    </location>
</feature>
<feature type="compositionally biased region" description="Acidic residues" evidence="1">
    <location>
        <begin position="60"/>
        <end position="90"/>
    </location>
</feature>
<organism evidence="3 4">
    <name type="scientific">Halorubellus litoreus</name>
    <dbReference type="NCBI Taxonomy" id="755308"/>
    <lineage>
        <taxon>Archaea</taxon>
        <taxon>Methanobacteriati</taxon>
        <taxon>Methanobacteriota</taxon>
        <taxon>Stenosarchaea group</taxon>
        <taxon>Halobacteria</taxon>
        <taxon>Halobacteriales</taxon>
        <taxon>Halorubellaceae</taxon>
        <taxon>Halorubellus</taxon>
    </lineage>
</organism>
<dbReference type="Proteomes" id="UP001596395">
    <property type="component" value="Unassembled WGS sequence"/>
</dbReference>
<keyword evidence="2" id="KW-0812">Transmembrane</keyword>
<feature type="compositionally biased region" description="Gly residues" evidence="1">
    <location>
        <begin position="137"/>
        <end position="146"/>
    </location>
</feature>
<evidence type="ECO:0000313" key="3">
    <source>
        <dbReference type="EMBL" id="MFC6953535.1"/>
    </source>
</evidence>
<evidence type="ECO:0008006" key="5">
    <source>
        <dbReference type="Google" id="ProtNLM"/>
    </source>
</evidence>